<organism evidence="3 4">
    <name type="scientific">Candidatus Onthousia excrementipullorum</name>
    <dbReference type="NCBI Taxonomy" id="2840884"/>
    <lineage>
        <taxon>Bacteria</taxon>
        <taxon>Bacillati</taxon>
        <taxon>Bacillota</taxon>
        <taxon>Bacilli</taxon>
        <taxon>Candidatus Onthousia</taxon>
    </lineage>
</organism>
<dbReference type="InterPro" id="IPR005754">
    <property type="entry name" value="Sortase"/>
</dbReference>
<protein>
    <submittedName>
        <fullName evidence="3">Class B sortase</fullName>
        <ecNumber evidence="3">3.4.22.71</ecNumber>
    </submittedName>
</protein>
<proteinExistence type="predicted"/>
<reference evidence="3" key="2">
    <citation type="journal article" date="2021" name="PeerJ">
        <title>Extensive microbial diversity within the chicken gut microbiome revealed by metagenomics and culture.</title>
        <authorList>
            <person name="Gilroy R."/>
            <person name="Ravi A."/>
            <person name="Getino M."/>
            <person name="Pursley I."/>
            <person name="Horton D.L."/>
            <person name="Alikhan N.F."/>
            <person name="Baker D."/>
            <person name="Gharbi K."/>
            <person name="Hall N."/>
            <person name="Watson M."/>
            <person name="Adriaenssens E.M."/>
            <person name="Foster-Nyarko E."/>
            <person name="Jarju S."/>
            <person name="Secka A."/>
            <person name="Antonio M."/>
            <person name="Oren A."/>
            <person name="Chaudhuri R.R."/>
            <person name="La Ragione R."/>
            <person name="Hildebrand F."/>
            <person name="Pallen M.J."/>
        </authorList>
    </citation>
    <scope>NUCLEOTIDE SEQUENCE</scope>
    <source>
        <strain evidence="3">CHK184-20233</strain>
    </source>
</reference>
<evidence type="ECO:0000256" key="2">
    <source>
        <dbReference type="PIRSR" id="PIRSR605754-1"/>
    </source>
</evidence>
<sequence length="286" mass="33887">MESRVTYQKKKRKKKKKKLRFRKWVIVVFLIFFLSIFLVSASKVFNWFNDNNKVDNITEDILENVKVKEKKDNENTENINPPEDKWNDYWDYIKMNLLEIDFNQLLKRNSDTVGWIEVKGTNINYPIVQTTDNNYYLTHAFDKTENEAGWVFMDYRNDPVNFNQNTIIYAHSRLTGSMFGSLKNILDSSWYTNKNNHIIRLSTTTENTMWQVFSVYTIPKESYYITPSFNSNEAYLEFLNTIKSRSEVDFSGTVNTNDKILTLSTCKDNFGNRVVMHAKLIKKEAR</sequence>
<dbReference type="Gene3D" id="2.40.260.10">
    <property type="entry name" value="Sortase"/>
    <property type="match status" value="1"/>
</dbReference>
<evidence type="ECO:0000313" key="3">
    <source>
        <dbReference type="EMBL" id="HIR59766.1"/>
    </source>
</evidence>
<accession>A0A9D1J3L0</accession>
<dbReference type="GO" id="GO:0016787">
    <property type="term" value="F:hydrolase activity"/>
    <property type="evidence" value="ECO:0007669"/>
    <property type="project" value="UniProtKB-KW"/>
</dbReference>
<comment type="caution">
    <text evidence="3">The sequence shown here is derived from an EMBL/GenBank/DDBJ whole genome shotgun (WGS) entry which is preliminary data.</text>
</comment>
<dbReference type="Proteomes" id="UP000824232">
    <property type="component" value="Unassembled WGS sequence"/>
</dbReference>
<feature type="active site" description="Proton donor/acceptor" evidence="2">
    <location>
        <position position="171"/>
    </location>
</feature>
<dbReference type="Pfam" id="PF04203">
    <property type="entry name" value="Sortase"/>
    <property type="match status" value="1"/>
</dbReference>
<gene>
    <name evidence="3" type="primary">srtB</name>
    <name evidence="3" type="ORF">IAB38_06920</name>
</gene>
<dbReference type="SUPFAM" id="SSF63817">
    <property type="entry name" value="Sortase"/>
    <property type="match status" value="1"/>
</dbReference>
<feature type="active site" description="Acyl-thioester intermediate" evidence="2">
    <location>
        <position position="266"/>
    </location>
</feature>
<dbReference type="InterPro" id="IPR023365">
    <property type="entry name" value="Sortase_dom-sf"/>
</dbReference>
<dbReference type="InterPro" id="IPR009835">
    <property type="entry name" value="SrtB"/>
</dbReference>
<dbReference type="NCBIfam" id="TIGR03064">
    <property type="entry name" value="sortase_srtB"/>
    <property type="match status" value="1"/>
</dbReference>
<name>A0A9D1J3L0_9FIRM</name>
<keyword evidence="1 3" id="KW-0378">Hydrolase</keyword>
<dbReference type="EC" id="3.4.22.71" evidence="3"/>
<dbReference type="AlphaFoldDB" id="A0A9D1J3L0"/>
<dbReference type="EMBL" id="DVHC01000065">
    <property type="protein sequence ID" value="HIR59766.1"/>
    <property type="molecule type" value="Genomic_DNA"/>
</dbReference>
<dbReference type="CDD" id="cd05826">
    <property type="entry name" value="Sortase_B"/>
    <property type="match status" value="1"/>
</dbReference>
<reference evidence="3" key="1">
    <citation type="submission" date="2020-10" db="EMBL/GenBank/DDBJ databases">
        <authorList>
            <person name="Gilroy R."/>
        </authorList>
    </citation>
    <scope>NUCLEOTIDE SEQUENCE</scope>
    <source>
        <strain evidence="3">CHK184-20233</strain>
    </source>
</reference>
<evidence type="ECO:0000313" key="4">
    <source>
        <dbReference type="Proteomes" id="UP000824232"/>
    </source>
</evidence>
<evidence type="ECO:0000256" key="1">
    <source>
        <dbReference type="ARBA" id="ARBA00022801"/>
    </source>
</evidence>